<dbReference type="EMBL" id="JACVXD010000001">
    <property type="protein sequence ID" value="MBD0822776.1"/>
    <property type="molecule type" value="Genomic_DNA"/>
</dbReference>
<dbReference type="InterPro" id="IPR036291">
    <property type="entry name" value="NAD(P)-bd_dom_sf"/>
</dbReference>
<dbReference type="InterPro" id="IPR051203">
    <property type="entry name" value="Polysaccharide_Synthase-Rel"/>
</dbReference>
<sequence length="352" mass="39810">MNNSIDFYIDQLINHTDLFDTNINDFEANKVFDFSEETILITGAAGTIGKELFKQLIPCTFKKVILIDIAESALYNLSIEFTEHINHKIELRVCNINDKASTKHIFSTYSPTMVFHCAAYKHVPLMEINPYEAVKTNIIATKLLADLSAESNVKKFVFVSSDKAVVPKSIMGMTKHIAEQYLDSLESNTEFIITRFGNILGSNGSVLPVFLKQIELNLPLTITDKDMTRYFIGRQKACQLILESTGFNNLKNKTLSFRNNSPISIYKLAKSVISISKKDDIIIKITGVRSGEKLHEIMVDSNESTEPISHPDIFQIKNKKKPAKQIADFKYLKNITPNTSTLDAEIILRKYL</sequence>
<dbReference type="Gene3D" id="3.40.50.720">
    <property type="entry name" value="NAD(P)-binding Rossmann-like Domain"/>
    <property type="match status" value="1"/>
</dbReference>
<dbReference type="SUPFAM" id="SSF51735">
    <property type="entry name" value="NAD(P)-binding Rossmann-fold domains"/>
    <property type="match status" value="1"/>
</dbReference>
<comment type="caution">
    <text evidence="3">The sequence shown here is derived from an EMBL/GenBank/DDBJ whole genome shotgun (WGS) entry which is preliminary data.</text>
</comment>
<evidence type="ECO:0000259" key="2">
    <source>
        <dbReference type="Pfam" id="PF02719"/>
    </source>
</evidence>
<dbReference type="InterPro" id="IPR003869">
    <property type="entry name" value="Polysac_CapD-like"/>
</dbReference>
<dbReference type="PANTHER" id="PTHR43318:SF1">
    <property type="entry name" value="POLYSACCHARIDE BIOSYNTHESIS PROTEIN EPSC-RELATED"/>
    <property type="match status" value="1"/>
</dbReference>
<evidence type="ECO:0000256" key="1">
    <source>
        <dbReference type="ARBA" id="ARBA00007430"/>
    </source>
</evidence>
<protein>
    <submittedName>
        <fullName evidence="3">Polysaccharide biosynthesis protein</fullName>
    </submittedName>
</protein>
<dbReference type="PANTHER" id="PTHR43318">
    <property type="entry name" value="UDP-N-ACETYLGLUCOSAMINE 4,6-DEHYDRATASE"/>
    <property type="match status" value="1"/>
</dbReference>
<proteinExistence type="inferred from homology"/>
<reference evidence="3 4" key="1">
    <citation type="journal article" date="2018" name="J. Microbiol.">
        <title>Aestuariibaculum marinum sp. nov., a marine bacterium isolated from seawater in South Korea.</title>
        <authorList>
            <person name="Choi J."/>
            <person name="Lee D."/>
            <person name="Jang J.H."/>
            <person name="Cha S."/>
            <person name="Seo T."/>
        </authorList>
    </citation>
    <scope>NUCLEOTIDE SEQUENCE [LARGE SCALE GENOMIC DNA]</scope>
    <source>
        <strain evidence="3 4">IP7</strain>
    </source>
</reference>
<dbReference type="RefSeq" id="WP_188222086.1">
    <property type="nucleotide sequence ID" value="NZ_JACVXD010000001.1"/>
</dbReference>
<dbReference type="Pfam" id="PF02719">
    <property type="entry name" value="Polysacc_synt_2"/>
    <property type="match status" value="1"/>
</dbReference>
<dbReference type="AlphaFoldDB" id="A0A8J6U6H7"/>
<comment type="similarity">
    <text evidence="1">Belongs to the polysaccharide synthase family.</text>
</comment>
<evidence type="ECO:0000313" key="3">
    <source>
        <dbReference type="EMBL" id="MBD0822776.1"/>
    </source>
</evidence>
<dbReference type="Proteomes" id="UP000621516">
    <property type="component" value="Unassembled WGS sequence"/>
</dbReference>
<organism evidence="3 4">
    <name type="scientific">Aestuariibaculum marinum</name>
    <dbReference type="NCBI Taxonomy" id="2683592"/>
    <lineage>
        <taxon>Bacteria</taxon>
        <taxon>Pseudomonadati</taxon>
        <taxon>Bacteroidota</taxon>
        <taxon>Flavobacteriia</taxon>
        <taxon>Flavobacteriales</taxon>
        <taxon>Flavobacteriaceae</taxon>
    </lineage>
</organism>
<evidence type="ECO:0000313" key="4">
    <source>
        <dbReference type="Proteomes" id="UP000621516"/>
    </source>
</evidence>
<accession>A0A8J6U6H7</accession>
<gene>
    <name evidence="3" type="ORF">ICJ85_01965</name>
</gene>
<keyword evidence="4" id="KW-1185">Reference proteome</keyword>
<name>A0A8J6U6H7_9FLAO</name>
<feature type="domain" description="Polysaccharide biosynthesis protein CapD-like" evidence="2">
    <location>
        <begin position="39"/>
        <end position="317"/>
    </location>
</feature>